<dbReference type="PANTHER" id="PTHR16022">
    <property type="entry name" value="WD REPEAT DOMAIN 60"/>
    <property type="match status" value="1"/>
</dbReference>
<protein>
    <recommendedName>
        <fullName evidence="4">WD40 repeat domain-containing protein</fullName>
    </recommendedName>
</protein>
<name>A0A5B8MX41_9CHLO</name>
<accession>A0A5B8MX41</accession>
<organism evidence="2 3">
    <name type="scientific">Chloropicon primus</name>
    <dbReference type="NCBI Taxonomy" id="1764295"/>
    <lineage>
        <taxon>Eukaryota</taxon>
        <taxon>Viridiplantae</taxon>
        <taxon>Chlorophyta</taxon>
        <taxon>Chloropicophyceae</taxon>
        <taxon>Chloropicales</taxon>
        <taxon>Chloropicaceae</taxon>
        <taxon>Chloropicon</taxon>
    </lineage>
</organism>
<dbReference type="GO" id="GO:0005929">
    <property type="term" value="C:cilium"/>
    <property type="evidence" value="ECO:0007669"/>
    <property type="project" value="GOC"/>
</dbReference>
<dbReference type="SUPFAM" id="SSF50978">
    <property type="entry name" value="WD40 repeat-like"/>
    <property type="match status" value="1"/>
</dbReference>
<dbReference type="Gene3D" id="2.130.10.10">
    <property type="entry name" value="YVTN repeat-like/Quinoprotein amine dehydrogenase"/>
    <property type="match status" value="2"/>
</dbReference>
<dbReference type="InterPro" id="IPR015943">
    <property type="entry name" value="WD40/YVTN_repeat-like_dom_sf"/>
</dbReference>
<dbReference type="InterPro" id="IPR042505">
    <property type="entry name" value="DYNC2I1"/>
</dbReference>
<evidence type="ECO:0000313" key="2">
    <source>
        <dbReference type="EMBL" id="QDZ25067.1"/>
    </source>
</evidence>
<feature type="region of interest" description="Disordered" evidence="1">
    <location>
        <begin position="1"/>
        <end position="27"/>
    </location>
</feature>
<dbReference type="STRING" id="1764295.A0A5B8MX41"/>
<dbReference type="GO" id="GO:0045504">
    <property type="term" value="F:dynein heavy chain binding"/>
    <property type="evidence" value="ECO:0007669"/>
    <property type="project" value="InterPro"/>
</dbReference>
<evidence type="ECO:0008006" key="4">
    <source>
        <dbReference type="Google" id="ProtNLM"/>
    </source>
</evidence>
<dbReference type="Proteomes" id="UP000316726">
    <property type="component" value="Chromosome 15"/>
</dbReference>
<evidence type="ECO:0000313" key="3">
    <source>
        <dbReference type="Proteomes" id="UP000316726"/>
    </source>
</evidence>
<dbReference type="GO" id="GO:0005868">
    <property type="term" value="C:cytoplasmic dynein complex"/>
    <property type="evidence" value="ECO:0007669"/>
    <property type="project" value="InterPro"/>
</dbReference>
<dbReference type="AlphaFoldDB" id="A0A5B8MX41"/>
<proteinExistence type="predicted"/>
<dbReference type="GO" id="GO:0045503">
    <property type="term" value="F:dynein light chain binding"/>
    <property type="evidence" value="ECO:0007669"/>
    <property type="project" value="InterPro"/>
</dbReference>
<dbReference type="PANTHER" id="PTHR16022:SF0">
    <property type="entry name" value="CYTOPLASMIC DYNEIN 2 INTERMEDIATE CHAIN 1"/>
    <property type="match status" value="1"/>
</dbReference>
<keyword evidence="3" id="KW-1185">Reference proteome</keyword>
<feature type="compositionally biased region" description="Acidic residues" evidence="1">
    <location>
        <begin position="9"/>
        <end position="20"/>
    </location>
</feature>
<sequence>MEGYGDYSDSFEEYDEDDFESYSSSSSSSSSIIQVVKVGVGEEERYLRKLRKERWAALLSSESAIQLESVALDNLFVMPPYSLSQLQQMGCGAFKTRLEKGSSTSRRETKRSQTDRTSTRNKHCQFPDPNNATGNWKTAFTRAKVIKSRIMSSSSSSPSSSSSSSSSSSILQVSSSKKRLANFVVSSGRIIERLLAENRHRSFQVLLEGKGDHRSWEEKTFDEDDIANKVNRGRSVKGDHRSWSEKTFDEDKRDSKSKFLRRLYNLDLEESSSSSSSLVSVWDLESMDHPAFTLASSGEVSTCCFGPQAKSTSSQAFVVAGMEEGGLCLWDCGEPEGAHTTKVGSTFTTCRWPSFTTEGQLNLNLMHSAEEIVSVACIPPATAKEEFRVVSVNRAGYAIVWDVCDVPFAQNLSQVSGTGLGLRIGSRYKLLKSCVVDAGDLAADFRRGGGDIRVTCFSAARDEVTTLAVGTSEGLVYRLNRFGARLKPPLYFSPLKGDESNASLVNGTEHGRGLSVPPVLGLDFLPRDPTQLLCCHLDGTICLYRTSHSFPTKTWVWSSAVLQVKWHPDSPGVFFALDAESNLLRWNVQDAEPITVHALVASAGERGSGVHATGFSLSCPGEERRGQGEAPTMPTFVCSTLSNGRASVFVLADDDESSEGNESHHH</sequence>
<dbReference type="GO" id="GO:0042073">
    <property type="term" value="P:intraciliary transport"/>
    <property type="evidence" value="ECO:0007669"/>
    <property type="project" value="InterPro"/>
</dbReference>
<dbReference type="SMART" id="SM00320">
    <property type="entry name" value="WD40"/>
    <property type="match status" value="3"/>
</dbReference>
<evidence type="ECO:0000256" key="1">
    <source>
        <dbReference type="SAM" id="MobiDB-lite"/>
    </source>
</evidence>
<dbReference type="InterPro" id="IPR001680">
    <property type="entry name" value="WD40_rpt"/>
</dbReference>
<dbReference type="OrthoDB" id="2162425at2759"/>
<feature type="region of interest" description="Disordered" evidence="1">
    <location>
        <begin position="151"/>
        <end position="171"/>
    </location>
</feature>
<feature type="compositionally biased region" description="Low complexity" evidence="1">
    <location>
        <begin position="152"/>
        <end position="171"/>
    </location>
</feature>
<feature type="compositionally biased region" description="Basic and acidic residues" evidence="1">
    <location>
        <begin position="97"/>
        <end position="118"/>
    </location>
</feature>
<reference evidence="2 3" key="1">
    <citation type="submission" date="2018-07" db="EMBL/GenBank/DDBJ databases">
        <title>The complete nuclear genome of the prasinophyte Chloropicon primus (CCMP1205).</title>
        <authorList>
            <person name="Pombert J.-F."/>
            <person name="Otis C."/>
            <person name="Turmel M."/>
            <person name="Lemieux C."/>
        </authorList>
    </citation>
    <scope>NUCLEOTIDE SEQUENCE [LARGE SCALE GENOMIC DNA]</scope>
    <source>
        <strain evidence="2 3">CCMP1205</strain>
    </source>
</reference>
<gene>
    <name evidence="2" type="ORF">A3770_15p75850</name>
</gene>
<feature type="region of interest" description="Disordered" evidence="1">
    <location>
        <begin position="97"/>
        <end position="135"/>
    </location>
</feature>
<dbReference type="EMBL" id="CP031048">
    <property type="protein sequence ID" value="QDZ25067.1"/>
    <property type="molecule type" value="Genomic_DNA"/>
</dbReference>
<dbReference type="InterPro" id="IPR036322">
    <property type="entry name" value="WD40_repeat_dom_sf"/>
</dbReference>